<feature type="domain" description="Nephrocystin 3-like N-terminal" evidence="3">
    <location>
        <begin position="319"/>
        <end position="487"/>
    </location>
</feature>
<dbReference type="PANTHER" id="PTHR10039:SF17">
    <property type="entry name" value="FUNGAL STAND N-TERMINAL GOODBYE DOMAIN-CONTAINING PROTEIN-RELATED"/>
    <property type="match status" value="1"/>
</dbReference>
<keyword evidence="1" id="KW-0677">Repeat</keyword>
<feature type="region of interest" description="Disordered" evidence="2">
    <location>
        <begin position="1417"/>
        <end position="1457"/>
    </location>
</feature>
<evidence type="ECO:0000256" key="2">
    <source>
        <dbReference type="SAM" id="MobiDB-lite"/>
    </source>
</evidence>
<dbReference type="SUPFAM" id="SSF82171">
    <property type="entry name" value="DPP6 N-terminal domain-like"/>
    <property type="match status" value="1"/>
</dbReference>
<protein>
    <recommendedName>
        <fullName evidence="3">Nephrocystin 3-like N-terminal domain-containing protein</fullName>
    </recommendedName>
</protein>
<feature type="compositionally biased region" description="Acidic residues" evidence="2">
    <location>
        <begin position="1418"/>
        <end position="1427"/>
    </location>
</feature>
<name>A0A4R0RBT6_9APHY</name>
<dbReference type="Proteomes" id="UP000292702">
    <property type="component" value="Unassembled WGS sequence"/>
</dbReference>
<feature type="compositionally biased region" description="Acidic residues" evidence="2">
    <location>
        <begin position="1436"/>
        <end position="1451"/>
    </location>
</feature>
<dbReference type="InterPro" id="IPR011044">
    <property type="entry name" value="Quino_amine_DH_bsu"/>
</dbReference>
<dbReference type="InterPro" id="IPR027417">
    <property type="entry name" value="P-loop_NTPase"/>
</dbReference>
<organism evidence="4 5">
    <name type="scientific">Steccherinum ochraceum</name>
    <dbReference type="NCBI Taxonomy" id="92696"/>
    <lineage>
        <taxon>Eukaryota</taxon>
        <taxon>Fungi</taxon>
        <taxon>Dikarya</taxon>
        <taxon>Basidiomycota</taxon>
        <taxon>Agaricomycotina</taxon>
        <taxon>Agaricomycetes</taxon>
        <taxon>Polyporales</taxon>
        <taxon>Steccherinaceae</taxon>
        <taxon>Steccherinum</taxon>
    </lineage>
</organism>
<dbReference type="STRING" id="92696.A0A4R0RBT6"/>
<dbReference type="InterPro" id="IPR056884">
    <property type="entry name" value="NPHP3-like_N"/>
</dbReference>
<dbReference type="CDD" id="cd21037">
    <property type="entry name" value="MLKL_NTD"/>
    <property type="match status" value="1"/>
</dbReference>
<dbReference type="SUPFAM" id="SSF50969">
    <property type="entry name" value="YVTN repeat-like/Quinoprotein amine dehydrogenase"/>
    <property type="match status" value="1"/>
</dbReference>
<dbReference type="Pfam" id="PF24883">
    <property type="entry name" value="NPHP3_N"/>
    <property type="match status" value="1"/>
</dbReference>
<proteinExistence type="predicted"/>
<evidence type="ECO:0000313" key="4">
    <source>
        <dbReference type="EMBL" id="TCD59954.1"/>
    </source>
</evidence>
<keyword evidence="5" id="KW-1185">Reference proteome</keyword>
<dbReference type="SUPFAM" id="SSF52540">
    <property type="entry name" value="P-loop containing nucleoside triphosphate hydrolases"/>
    <property type="match status" value="1"/>
</dbReference>
<dbReference type="OrthoDB" id="163438at2759"/>
<gene>
    <name evidence="4" type="ORF">EIP91_011012</name>
</gene>
<dbReference type="PANTHER" id="PTHR10039">
    <property type="entry name" value="AMELOGENIN"/>
    <property type="match status" value="1"/>
</dbReference>
<comment type="caution">
    <text evidence="4">The sequence shown here is derived from an EMBL/GenBank/DDBJ whole genome shotgun (WGS) entry which is preliminary data.</text>
</comment>
<reference evidence="4 5" key="1">
    <citation type="submission" date="2018-11" db="EMBL/GenBank/DDBJ databases">
        <title>Genome assembly of Steccherinum ochraceum LE-BIN_3174, the white-rot fungus of the Steccherinaceae family (The Residual Polyporoid clade, Polyporales, Basidiomycota).</title>
        <authorList>
            <person name="Fedorova T.V."/>
            <person name="Glazunova O.A."/>
            <person name="Landesman E.O."/>
            <person name="Moiseenko K.V."/>
            <person name="Psurtseva N.V."/>
            <person name="Savinova O.S."/>
            <person name="Shakhova N.V."/>
            <person name="Tyazhelova T.V."/>
            <person name="Vasina D.V."/>
        </authorList>
    </citation>
    <scope>NUCLEOTIDE SEQUENCE [LARGE SCALE GENOMIC DNA]</scope>
    <source>
        <strain evidence="4 5">LE-BIN_3174</strain>
    </source>
</reference>
<dbReference type="Gene3D" id="3.40.50.300">
    <property type="entry name" value="P-loop containing nucleotide triphosphate hydrolases"/>
    <property type="match status" value="1"/>
</dbReference>
<accession>A0A4R0RBT6</accession>
<dbReference type="EMBL" id="RWJN01000692">
    <property type="protein sequence ID" value="TCD59954.1"/>
    <property type="molecule type" value="Genomic_DNA"/>
</dbReference>
<dbReference type="InterPro" id="IPR015943">
    <property type="entry name" value="WD40/YVTN_repeat-like_dom_sf"/>
</dbReference>
<sequence>MQKAKGLGTKPSSGICFGLQLQHPDRSLSEPFQRADRIKFFPTLSREPFSVYLGKKTSAAICVSLIFFSGRKLNDSSTGSADGLQSLADSTKDLLDVRSLDAPLPPTPLDAAATLETRLSGSYPIPDSTEADSVWQNARDVAQKCALVGMKIAQGALPVATIVADSFPIAKGVVSAVAAVLEIAQRVMDNKEGILEAISRLSRLVQIIADAGGGIREQWKSHGLRLMDVLESLVKMRDQNIITGTLSSRDDETRIQEYVQKIVEIMQDFQLQVVLSVSNNVDHLIDADVSRELERLRYSSDAEYKKGKLDRKRASCLQGTRENVLKDLDKWLTDQDDFRVFWLNGMAGTGKSTIVDSFTDRTATRNTAVVASFFASRDYETARDIDRIIPSLAYQLAFKLPTYRAVLASVLRNELSPENLPLEEQLVKLVLDPLKTISGSTPPILLAIDALDECDHLRIHSLPFIELLLCHIAEFRNVHVKVFLSSRPAQEISSEFRRDSLLRNHEQFLLHEVHPDDIRHDISIFVDSKMRDIRLRNPRFNFGQEDVKLVTDTAIPLFIFAATICAFISGSDTRARRDPQRQLQLVRSFLGPGSGSSNAEQATKALDLLYQKIFVDAFMAEDGVHYDDPERAKNAIFLVASVILISQPLNASTLAILLGDPYDSDLISELLQDLHSTITEPTDAAHPIRIIHASFQDHLTTESRAHKQFYVDPSLHHAALAVRCFEVMVTTLLHGNLLGLNMDEEYDATQLSSRTLDFSLQKVLPTLQYACQYWSHHLCECPFTPNSLLLNALERFTSTYLLRWIEVLVIFGQLDRAVPMITSSRRWLSKVSPVDSVSNAASLLSDLERMVYEFHETMDTSPIQVYVSAFPFLPRQCTLFLQYRDTIEPVLRVLDVLTGANETWNATLRTVSAPDDLDHIEAICVSPHSQTLACYGFVSDSNDNDKESLLFWDIAVGGRMNVLQDELLSAESGDNETQAVRLVFHSDHCLLGISNRTPPIVWSVDMDQQRLQKMPLDLARAEEILRGNDNFDDMFTHFSECLSFSSDGSRLASLAQGRDQTMYLLTWMLKDNQEEAETPGAGGTDLAFVFDKCLELNGFPSDEVASERFWYKLELQWSPDMLTISICWAKRHAYLCTLPDNDCTSSLSPVIFESSHRICGIVWASGGGYLACHSDSLLSVYSVSEVAAGPREATEVWKKEIDYISCVAFSPDAQFLAVAEEAGSGFIDMYAVQDSASVSTWPGGYIEDLVYTPDGNRLIGRKVVDVVVLDANTCAKSQSSDHSPHEQLPRDFVDDHPQCSPDGTTIAAAYVSNDLCWVGVWDAARGHQIASIQLEDVDVDEDPEPRLMYTYDGRELLVIATELVSWYDLDACRGADVPLDIQPRLTLRPLADMEFLEHGIALSPQSHFVFLLQYPSDNSEDGSESDDTGNSSDTGNGDDVESSSDSDDSDSSSDIGEAVSRAGSIYDTRSGDLIWKHQTIATGYLLGLWTEDSEVVWSANGDMIACQSRDSIKLWPFHELPGPDDHPQSIPFDFGDVRETSTSLSFSPSGEHLLVCHRADSGDILCSWDVQSGAVLRKIERDASSFLRVYIPPSGGMLVRTPGGLFIAEDLLSTGENGSSPSPYDGPYDRYHVERDEQDRWVTDSRGRKVFALPKSHAVSSDRVVIMRIRTESM</sequence>
<evidence type="ECO:0000259" key="3">
    <source>
        <dbReference type="Pfam" id="PF24883"/>
    </source>
</evidence>
<dbReference type="Gene3D" id="2.130.10.10">
    <property type="entry name" value="YVTN repeat-like/Quinoprotein amine dehydrogenase"/>
    <property type="match status" value="2"/>
</dbReference>
<dbReference type="InterPro" id="IPR059179">
    <property type="entry name" value="MLKL-like_MCAfunc"/>
</dbReference>
<evidence type="ECO:0000256" key="1">
    <source>
        <dbReference type="ARBA" id="ARBA00022737"/>
    </source>
</evidence>
<dbReference type="SUPFAM" id="SSF50960">
    <property type="entry name" value="TolB, C-terminal domain"/>
    <property type="match status" value="1"/>
</dbReference>
<evidence type="ECO:0000313" key="5">
    <source>
        <dbReference type="Proteomes" id="UP000292702"/>
    </source>
</evidence>